<dbReference type="KEGG" id="asoc:CB4_02165"/>
<dbReference type="SUPFAM" id="SSF118215">
    <property type="entry name" value="Proton glutamate symport protein"/>
    <property type="match status" value="1"/>
</dbReference>
<keyword evidence="4" id="KW-1133">Transmembrane helix</keyword>
<evidence type="ECO:0000256" key="1">
    <source>
        <dbReference type="ARBA" id="ARBA00004141"/>
    </source>
</evidence>
<keyword evidence="5" id="KW-0472">Membrane</keyword>
<evidence type="ECO:0000313" key="7">
    <source>
        <dbReference type="Proteomes" id="UP000217696"/>
    </source>
</evidence>
<keyword evidence="7" id="KW-1185">Reference proteome</keyword>
<evidence type="ECO:0000256" key="4">
    <source>
        <dbReference type="ARBA" id="ARBA00022989"/>
    </source>
</evidence>
<dbReference type="Proteomes" id="UP000217696">
    <property type="component" value="Chromosome"/>
</dbReference>
<keyword evidence="2" id="KW-0813">Transport</keyword>
<evidence type="ECO:0000256" key="3">
    <source>
        <dbReference type="ARBA" id="ARBA00022692"/>
    </source>
</evidence>
<dbReference type="AlphaFoldDB" id="A0A0U5BCS3"/>
<dbReference type="InterPro" id="IPR001991">
    <property type="entry name" value="Na-dicarboxylate_symporter"/>
</dbReference>
<dbReference type="EMBL" id="AP017312">
    <property type="protein sequence ID" value="BAU27991.1"/>
    <property type="molecule type" value="Genomic_DNA"/>
</dbReference>
<name>A0A0U5BCS3_9BACL</name>
<accession>A0A0U5BCS3</accession>
<protein>
    <submittedName>
        <fullName evidence="6">Serine/threonine transporter SstT</fullName>
    </submittedName>
</protein>
<dbReference type="InterPro" id="IPR036458">
    <property type="entry name" value="Na:dicarbo_symporter_sf"/>
</dbReference>
<dbReference type="GO" id="GO:0015293">
    <property type="term" value="F:symporter activity"/>
    <property type="evidence" value="ECO:0007669"/>
    <property type="project" value="InterPro"/>
</dbReference>
<organism evidence="6 7">
    <name type="scientific">Aneurinibacillus soli</name>
    <dbReference type="NCBI Taxonomy" id="1500254"/>
    <lineage>
        <taxon>Bacteria</taxon>
        <taxon>Bacillati</taxon>
        <taxon>Bacillota</taxon>
        <taxon>Bacilli</taxon>
        <taxon>Bacillales</taxon>
        <taxon>Paenibacillaceae</taxon>
        <taxon>Aneurinibacillus group</taxon>
        <taxon>Aneurinibacillus</taxon>
    </lineage>
</organism>
<reference evidence="6 7" key="1">
    <citation type="submission" date="2015-12" db="EMBL/GenBank/DDBJ databases">
        <title>Genome sequence of Aneurinibacillus soli.</title>
        <authorList>
            <person name="Lee J.S."/>
            <person name="Lee K.C."/>
            <person name="Kim K.K."/>
            <person name="Lee B.W."/>
        </authorList>
    </citation>
    <scope>NUCLEOTIDE SEQUENCE [LARGE SCALE GENOMIC DNA]</scope>
    <source>
        <strain evidence="6 7">CB4</strain>
    </source>
</reference>
<evidence type="ECO:0000256" key="2">
    <source>
        <dbReference type="ARBA" id="ARBA00022448"/>
    </source>
</evidence>
<evidence type="ECO:0000256" key="5">
    <source>
        <dbReference type="ARBA" id="ARBA00023136"/>
    </source>
</evidence>
<gene>
    <name evidence="6" type="primary">sstT_1</name>
    <name evidence="6" type="ORF">CB4_02165</name>
</gene>
<evidence type="ECO:0000313" key="6">
    <source>
        <dbReference type="EMBL" id="BAU27991.1"/>
    </source>
</evidence>
<comment type="subcellular location">
    <subcellularLocation>
        <location evidence="1">Membrane</location>
        <topology evidence="1">Multi-pass membrane protein</topology>
    </subcellularLocation>
</comment>
<proteinExistence type="predicted"/>
<dbReference type="Gene3D" id="1.10.3860.10">
    <property type="entry name" value="Sodium:dicarboxylate symporter"/>
    <property type="match status" value="1"/>
</dbReference>
<dbReference type="Pfam" id="PF00375">
    <property type="entry name" value="SDF"/>
    <property type="match status" value="1"/>
</dbReference>
<keyword evidence="3" id="KW-0812">Transmembrane</keyword>
<dbReference type="GO" id="GO:0016020">
    <property type="term" value="C:membrane"/>
    <property type="evidence" value="ECO:0007669"/>
    <property type="project" value="UniProtKB-SubCell"/>
</dbReference>
<sequence>MKSILKKWGQLSLVKQIIVGLIIGTILAVTIPGAAKPVVILGSLFVGALKAIAPVLVLFLVMSAIAQHKSGHQTNMKSIIFLYLLGTFLAGLIAVIASFIFPVSLILAKGAEGFAAPGSVVEVLKKLLLNVVDKPS</sequence>